<evidence type="ECO:0000313" key="1">
    <source>
        <dbReference type="EMBL" id="RDK09146.1"/>
    </source>
</evidence>
<reference evidence="2" key="1">
    <citation type="submission" date="2018-06" db="EMBL/GenBank/DDBJ databases">
        <authorList>
            <person name="Feng T."/>
            <person name="Jeon C.O."/>
        </authorList>
    </citation>
    <scope>NUCLEOTIDE SEQUENCE [LARGE SCALE GENOMIC DNA]</scope>
    <source>
        <strain evidence="2">S23</strain>
    </source>
</reference>
<dbReference type="EMBL" id="QKWJ01000019">
    <property type="protein sequence ID" value="RDK09146.1"/>
    <property type="molecule type" value="Genomic_DNA"/>
</dbReference>
<name>A0A370NU62_9BURK</name>
<gene>
    <name evidence="1" type="ORF">DN412_17040</name>
</gene>
<comment type="caution">
    <text evidence="1">The sequence shown here is derived from an EMBL/GenBank/DDBJ whole genome shotgun (WGS) entry which is preliminary data.</text>
</comment>
<keyword evidence="2" id="KW-1185">Reference proteome</keyword>
<evidence type="ECO:0000313" key="2">
    <source>
        <dbReference type="Proteomes" id="UP000255165"/>
    </source>
</evidence>
<proteinExistence type="predicted"/>
<dbReference type="AlphaFoldDB" id="A0A370NU62"/>
<protein>
    <submittedName>
        <fullName evidence="1">Uncharacterized protein</fullName>
    </submittedName>
</protein>
<accession>A0A370NU62</accession>
<dbReference type="Proteomes" id="UP000255165">
    <property type="component" value="Unassembled WGS sequence"/>
</dbReference>
<organism evidence="1 2">
    <name type="scientific">Cupriavidus lacunae</name>
    <dbReference type="NCBI Taxonomy" id="2666307"/>
    <lineage>
        <taxon>Bacteria</taxon>
        <taxon>Pseudomonadati</taxon>
        <taxon>Pseudomonadota</taxon>
        <taxon>Betaproteobacteria</taxon>
        <taxon>Burkholderiales</taxon>
        <taxon>Burkholderiaceae</taxon>
        <taxon>Cupriavidus</taxon>
    </lineage>
</organism>
<sequence>MYKTFKCPACGWVHVAIPLSVAEAQICVANSYLASEGLARTETLENYSRCFRCKASSATFVPAEKGDAPAGATLQAVVVPGAYQC</sequence>